<accession>A0A1G4IZL2</accession>
<organism evidence="1 2">
    <name type="scientific">Lachancea meyersii CBS 8951</name>
    <dbReference type="NCBI Taxonomy" id="1266667"/>
    <lineage>
        <taxon>Eukaryota</taxon>
        <taxon>Fungi</taxon>
        <taxon>Dikarya</taxon>
        <taxon>Ascomycota</taxon>
        <taxon>Saccharomycotina</taxon>
        <taxon>Saccharomycetes</taxon>
        <taxon>Saccharomycetales</taxon>
        <taxon>Saccharomycetaceae</taxon>
        <taxon>Lachancea</taxon>
    </lineage>
</organism>
<protein>
    <submittedName>
        <fullName evidence="1">LAME_0C02586g1_1</fullName>
    </submittedName>
</protein>
<name>A0A1G4IZL2_9SACH</name>
<dbReference type="OrthoDB" id="4046837at2759"/>
<gene>
    <name evidence="1" type="ORF">LAME_0C02586G</name>
</gene>
<proteinExistence type="predicted"/>
<dbReference type="Proteomes" id="UP000191144">
    <property type="component" value="Chromosome C"/>
</dbReference>
<keyword evidence="2" id="KW-1185">Reference proteome</keyword>
<dbReference type="AlphaFoldDB" id="A0A1G4IZL2"/>
<evidence type="ECO:0000313" key="2">
    <source>
        <dbReference type="Proteomes" id="UP000191144"/>
    </source>
</evidence>
<reference evidence="2" key="1">
    <citation type="submission" date="2016-03" db="EMBL/GenBank/DDBJ databases">
        <authorList>
            <person name="Devillers Hugo."/>
        </authorList>
    </citation>
    <scope>NUCLEOTIDE SEQUENCE [LARGE SCALE GENOMIC DNA]</scope>
</reference>
<sequence length="510" mass="57501">MIRATRCIPGHFRRLCTHEQSLSNIYGSLLKEAPFKGFVVKKNLDKEVTPYDFSAFILEGLADKGDLDLNRNLIHNRLIESLTAHDFAVGSINARELRRVGGKLSSKSFIEIIRSNPGRVQSSWEILIDNWGVAVKSQEALIAVFEKLLMFDSADIADGKTDLTRGDITKCIFLASLIGNKNVIKETQWETLLRACIYTRTSILIPFILSNYKPSATLLKEDNLKITKYQTYQIFHRDPDALFNEDVESFKKVLSMLGQNNMIELTDEELEVAQQVQADLKHMSQISRKSFLIPPPEKLVSDSAFDDYLAVIENSTSSSVAVNELREIAIRSLGIYRGDMSKAKCFFEKVETSKAKFNYAMFLVHAFNSVKKANKKLLIDVENLAPKDCSPGLSLSVKRGLVAAYSRFDLEKSLEIFNSTIQTLNKKPLENSFMSEAALLTEALIVAFLGNKDRDFAQVILEKATEEQVFPSASAVQHVKKHFATYGSMLDEPDLEQNLQRIILDYIKSL</sequence>
<evidence type="ECO:0000313" key="1">
    <source>
        <dbReference type="EMBL" id="SCU82725.1"/>
    </source>
</evidence>
<dbReference type="EMBL" id="LT598479">
    <property type="protein sequence ID" value="SCU82725.1"/>
    <property type="molecule type" value="Genomic_DNA"/>
</dbReference>